<evidence type="ECO:0000256" key="8">
    <source>
        <dbReference type="RuleBase" id="RU004004"/>
    </source>
</evidence>
<dbReference type="GO" id="GO:0009306">
    <property type="term" value="P:protein secretion"/>
    <property type="evidence" value="ECO:0007669"/>
    <property type="project" value="InterPro"/>
</dbReference>
<dbReference type="InterPro" id="IPR021731">
    <property type="entry name" value="AMIN_dom"/>
</dbReference>
<evidence type="ECO:0000256" key="5">
    <source>
        <dbReference type="ARBA" id="ARBA00023136"/>
    </source>
</evidence>
<dbReference type="InterPro" id="IPR013355">
    <property type="entry name" value="Pilus_4_PilQ"/>
</dbReference>
<evidence type="ECO:0000256" key="6">
    <source>
        <dbReference type="ARBA" id="ARBA00023237"/>
    </source>
</evidence>
<evidence type="ECO:0000256" key="2">
    <source>
        <dbReference type="ARBA" id="ARBA00022448"/>
    </source>
</evidence>
<dbReference type="Gene3D" id="2.60.40.3500">
    <property type="match status" value="1"/>
</dbReference>
<keyword evidence="2 8" id="KW-0813">Transport</keyword>
<dbReference type="InterPro" id="IPR001775">
    <property type="entry name" value="GspD/PilQ"/>
</dbReference>
<comment type="subcellular location">
    <subcellularLocation>
        <location evidence="8">Cell outer membrane</location>
    </subcellularLocation>
    <subcellularLocation>
        <location evidence="1">Membrane</location>
    </subcellularLocation>
</comment>
<dbReference type="NCBIfam" id="TIGR02515">
    <property type="entry name" value="IV_pilus_PilQ"/>
    <property type="match status" value="1"/>
</dbReference>
<dbReference type="Gene3D" id="3.30.1370.120">
    <property type="match status" value="1"/>
</dbReference>
<keyword evidence="3" id="KW-0732">Signal</keyword>
<gene>
    <name evidence="11" type="primary">pilQ</name>
    <name evidence="11" type="ORF">HYY65_06295</name>
</gene>
<protein>
    <submittedName>
        <fullName evidence="11">Type IV pilus secretin PilQ</fullName>
    </submittedName>
</protein>
<evidence type="ECO:0000313" key="11">
    <source>
        <dbReference type="EMBL" id="MBI3014661.1"/>
    </source>
</evidence>
<dbReference type="Pfam" id="PF07660">
    <property type="entry name" value="STN"/>
    <property type="match status" value="1"/>
</dbReference>
<feature type="compositionally biased region" description="Basic and acidic residues" evidence="9">
    <location>
        <begin position="155"/>
        <end position="176"/>
    </location>
</feature>
<evidence type="ECO:0000313" key="12">
    <source>
        <dbReference type="Proteomes" id="UP000741360"/>
    </source>
</evidence>
<feature type="domain" description="Secretin/TonB short N-terminal" evidence="10">
    <location>
        <begin position="203"/>
        <end position="251"/>
    </location>
</feature>
<dbReference type="InterPro" id="IPR004846">
    <property type="entry name" value="T2SS/T3SS_dom"/>
</dbReference>
<sequence length="616" mass="65627">MGTGEARIVRVGVDKGSGGSERLTVETTGPVNSTAFLASNPLRLELDLSGISMEAPLPQLEVSGTLIKRVAAVRLPENRILRIEAELLQPVSFELIRQGKRVSVDLRGVDAPLAKAAGADGGSADPGKARPASNGEERSKVSPAQVEKTQAPASTEEKKGPKKEPAQEETPPEKRYTGSRVSLDFQDADLIGVLRLIAEVSGLNIITTPEVSGKLSLRLINVPWDQALDIILKNANLTMVREGNVVRIAPKARLAQEREETLRAQKAEQQAEELVTRILPVSYADTKELVSNIKPLLTDRGTVQVDTRTSTLIVKDVERVQGDVSNLVKTLDRQTPQVSIEAKVVEVSRDFSRELGIQWGVTYTYPNRRMTEEIQRFPRAGLVTGGSTAATVGGVTPGVQGADIVRNLGVSSATTPAGGNYLVSLPAAVTTGAGGALGIILGSPTLDPIVLAAQLSAAEATGKGRILSNPKITTLDNKEASIEQGRSIPYETTSAEGTKTEFIDATLKLTVTPHITAENTVSMKIKVTKNAPNTSVTGASGAPSIDKKEATTEVLVRDGETTVIGGIFTSDQSSSENKVPGLGDIPLLGWLFKKERKVDNSTELLIFITPRITRSR</sequence>
<keyword evidence="5" id="KW-0472">Membrane</keyword>
<evidence type="ECO:0000256" key="9">
    <source>
        <dbReference type="SAM" id="MobiDB-lite"/>
    </source>
</evidence>
<dbReference type="InterPro" id="IPR005644">
    <property type="entry name" value="NolW-like"/>
</dbReference>
<proteinExistence type="inferred from homology"/>
<name>A0A932GNZ8_UNCTE</name>
<feature type="compositionally biased region" description="Low complexity" evidence="9">
    <location>
        <begin position="115"/>
        <end position="126"/>
    </location>
</feature>
<evidence type="ECO:0000256" key="3">
    <source>
        <dbReference type="ARBA" id="ARBA00022729"/>
    </source>
</evidence>
<comment type="caution">
    <text evidence="11">The sequence shown here is derived from an EMBL/GenBank/DDBJ whole genome shotgun (WGS) entry which is preliminary data.</text>
</comment>
<dbReference type="Proteomes" id="UP000741360">
    <property type="component" value="Unassembled WGS sequence"/>
</dbReference>
<keyword evidence="6" id="KW-0998">Cell outer membrane</keyword>
<dbReference type="GO" id="GO:0009279">
    <property type="term" value="C:cell outer membrane"/>
    <property type="evidence" value="ECO:0007669"/>
    <property type="project" value="UniProtKB-SubCell"/>
</dbReference>
<dbReference type="EMBL" id="JACPSX010000110">
    <property type="protein sequence ID" value="MBI3014661.1"/>
    <property type="molecule type" value="Genomic_DNA"/>
</dbReference>
<reference evidence="11" key="1">
    <citation type="submission" date="2020-07" db="EMBL/GenBank/DDBJ databases">
        <title>Huge and variable diversity of episymbiotic CPR bacteria and DPANN archaea in groundwater ecosystems.</title>
        <authorList>
            <person name="He C.Y."/>
            <person name="Keren R."/>
            <person name="Whittaker M."/>
            <person name="Farag I.F."/>
            <person name="Doudna J."/>
            <person name="Cate J.H.D."/>
            <person name="Banfield J.F."/>
        </authorList>
    </citation>
    <scope>NUCLEOTIDE SEQUENCE</scope>
    <source>
        <strain evidence="11">NC_groundwater_717_Ag_S-0.2um_59_8</strain>
    </source>
</reference>
<evidence type="ECO:0000256" key="7">
    <source>
        <dbReference type="RuleBase" id="RU004003"/>
    </source>
</evidence>
<dbReference type="SMART" id="SM00965">
    <property type="entry name" value="STN"/>
    <property type="match status" value="1"/>
</dbReference>
<evidence type="ECO:0000256" key="1">
    <source>
        <dbReference type="ARBA" id="ARBA00004370"/>
    </source>
</evidence>
<dbReference type="Pfam" id="PF00263">
    <property type="entry name" value="Secretin"/>
    <property type="match status" value="1"/>
</dbReference>
<dbReference type="InterPro" id="IPR011662">
    <property type="entry name" value="Secretin/TonB_short_N"/>
</dbReference>
<organism evidence="11 12">
    <name type="scientific">Tectimicrobiota bacterium</name>
    <dbReference type="NCBI Taxonomy" id="2528274"/>
    <lineage>
        <taxon>Bacteria</taxon>
        <taxon>Pseudomonadati</taxon>
        <taxon>Nitrospinota/Tectimicrobiota group</taxon>
        <taxon>Candidatus Tectimicrobiota</taxon>
    </lineage>
</organism>
<evidence type="ECO:0000256" key="4">
    <source>
        <dbReference type="ARBA" id="ARBA00022927"/>
    </source>
</evidence>
<evidence type="ECO:0000259" key="10">
    <source>
        <dbReference type="SMART" id="SM00965"/>
    </source>
</evidence>
<feature type="region of interest" description="Disordered" evidence="9">
    <location>
        <begin position="115"/>
        <end position="180"/>
    </location>
</feature>
<dbReference type="Pfam" id="PF03958">
    <property type="entry name" value="Secretin_N"/>
    <property type="match status" value="1"/>
</dbReference>
<dbReference type="Gene3D" id="3.30.1370.130">
    <property type="match status" value="1"/>
</dbReference>
<accession>A0A932GNZ8</accession>
<dbReference type="PANTHER" id="PTHR30604:SF1">
    <property type="entry name" value="DNA UTILIZATION PROTEIN HOFQ"/>
    <property type="match status" value="1"/>
</dbReference>
<dbReference type="PRINTS" id="PR00811">
    <property type="entry name" value="BCTERIALGSPD"/>
</dbReference>
<comment type="similarity">
    <text evidence="7">Belongs to the bacterial secretin family.</text>
</comment>
<dbReference type="InterPro" id="IPR038591">
    <property type="entry name" value="NolW-like_sf"/>
</dbReference>
<dbReference type="AlphaFoldDB" id="A0A932GNZ8"/>
<dbReference type="Pfam" id="PF11741">
    <property type="entry name" value="AMIN"/>
    <property type="match status" value="1"/>
</dbReference>
<dbReference type="PANTHER" id="PTHR30604">
    <property type="entry name" value="PROTEIN TRANSPORT PROTEIN HOFQ"/>
    <property type="match status" value="1"/>
</dbReference>
<keyword evidence="4" id="KW-0653">Protein transport</keyword>
<dbReference type="InterPro" id="IPR051808">
    <property type="entry name" value="Type_IV_pilus_biogenesis"/>
</dbReference>